<name>A0A8J8BB54_9ACTN</name>
<sequence length="180" mass="20334">MDGMPIEVREYGIDWPRRFDVERVELERLLAPWLSGGVHHIGSTAVPGLSAKPIIDMMAGVRDLTQARAAVPLLEEHGYRHAPHRATALWFHKPESDQLRERTHHLHLTEPGSDLWRERLTFRDALRADPALRDEYQRLKLRLADAHGEDVKAYTADKRAFVSRVLAAHGVTLGSGRSGS</sequence>
<dbReference type="PANTHER" id="PTHR34822">
    <property type="entry name" value="GRPB DOMAIN PROTEIN (AFU_ORTHOLOGUE AFUA_1G01530)"/>
    <property type="match status" value="1"/>
</dbReference>
<dbReference type="Proteomes" id="UP000677913">
    <property type="component" value="Unassembled WGS sequence"/>
</dbReference>
<dbReference type="Gene3D" id="3.30.460.10">
    <property type="entry name" value="Beta Polymerase, domain 2"/>
    <property type="match status" value="1"/>
</dbReference>
<evidence type="ECO:0000313" key="1">
    <source>
        <dbReference type="EMBL" id="MBS2961746.1"/>
    </source>
</evidence>
<dbReference type="InterPro" id="IPR043519">
    <property type="entry name" value="NT_sf"/>
</dbReference>
<dbReference type="PANTHER" id="PTHR34822:SF1">
    <property type="entry name" value="GRPB FAMILY PROTEIN"/>
    <property type="match status" value="1"/>
</dbReference>
<dbReference type="AlphaFoldDB" id="A0A8J8BB54"/>
<keyword evidence="2" id="KW-1185">Reference proteome</keyword>
<evidence type="ECO:0000313" key="2">
    <source>
        <dbReference type="Proteomes" id="UP000677913"/>
    </source>
</evidence>
<proteinExistence type="predicted"/>
<dbReference type="SUPFAM" id="SSF81301">
    <property type="entry name" value="Nucleotidyltransferase"/>
    <property type="match status" value="1"/>
</dbReference>
<dbReference type="EMBL" id="JAGSXH010000003">
    <property type="protein sequence ID" value="MBS2961746.1"/>
    <property type="molecule type" value="Genomic_DNA"/>
</dbReference>
<dbReference type="Pfam" id="PF04229">
    <property type="entry name" value="GrpB"/>
    <property type="match status" value="1"/>
</dbReference>
<reference evidence="1" key="1">
    <citation type="submission" date="2021-04" db="EMBL/GenBank/DDBJ databases">
        <title>Genome based classification of Actinospica acidithermotolerans sp. nov., an actinobacterium isolated from an Indonesian hot spring.</title>
        <authorList>
            <person name="Kusuma A.B."/>
            <person name="Putra K.E."/>
            <person name="Nafisah S."/>
            <person name="Loh J."/>
            <person name="Nouioui I."/>
            <person name="Goodfellow M."/>
        </authorList>
    </citation>
    <scope>NUCLEOTIDE SEQUENCE</scope>
    <source>
        <strain evidence="1">DSM 45618</strain>
    </source>
</reference>
<comment type="caution">
    <text evidence="1">The sequence shown here is derived from an EMBL/GenBank/DDBJ whole genome shotgun (WGS) entry which is preliminary data.</text>
</comment>
<dbReference type="InterPro" id="IPR007344">
    <property type="entry name" value="GrpB/CoaE"/>
</dbReference>
<accession>A0A8J8BB54</accession>
<protein>
    <submittedName>
        <fullName evidence="1">GrpB family protein</fullName>
    </submittedName>
</protein>
<gene>
    <name evidence="1" type="ORF">KGA66_01710</name>
</gene>
<organism evidence="1 2">
    <name type="scientific">Actinocrinis puniceicyclus</name>
    <dbReference type="NCBI Taxonomy" id="977794"/>
    <lineage>
        <taxon>Bacteria</taxon>
        <taxon>Bacillati</taxon>
        <taxon>Actinomycetota</taxon>
        <taxon>Actinomycetes</taxon>
        <taxon>Catenulisporales</taxon>
        <taxon>Actinospicaceae</taxon>
        <taxon>Actinocrinis</taxon>
    </lineage>
</organism>